<dbReference type="PANTHER" id="PTHR48111">
    <property type="entry name" value="REGULATOR OF RPOS"/>
    <property type="match status" value="1"/>
</dbReference>
<dbReference type="GO" id="GO:0006355">
    <property type="term" value="P:regulation of DNA-templated transcription"/>
    <property type="evidence" value="ECO:0007669"/>
    <property type="project" value="InterPro"/>
</dbReference>
<dbReference type="SUPFAM" id="SSF46894">
    <property type="entry name" value="C-terminal effector domain of the bipartite response regulators"/>
    <property type="match status" value="1"/>
</dbReference>
<dbReference type="SUPFAM" id="SSF52172">
    <property type="entry name" value="CheY-like"/>
    <property type="match status" value="1"/>
</dbReference>
<dbReference type="EMBL" id="JADILY010000065">
    <property type="protein sequence ID" value="MBO8481511.1"/>
    <property type="molecule type" value="Genomic_DNA"/>
</dbReference>
<feature type="domain" description="Response regulatory" evidence="6">
    <location>
        <begin position="8"/>
        <end position="122"/>
    </location>
</feature>
<evidence type="ECO:0000256" key="1">
    <source>
        <dbReference type="ARBA" id="ARBA00022553"/>
    </source>
</evidence>
<dbReference type="PROSITE" id="PS51755">
    <property type="entry name" value="OMPR_PHOB"/>
    <property type="match status" value="1"/>
</dbReference>
<feature type="modified residue" description="4-aspartylphosphate" evidence="4">
    <location>
        <position position="57"/>
    </location>
</feature>
<feature type="domain" description="OmpR/PhoB-type" evidence="7">
    <location>
        <begin position="131"/>
        <end position="228"/>
    </location>
</feature>
<dbReference type="AlphaFoldDB" id="A0A9D9J0M2"/>
<dbReference type="Gene3D" id="3.40.50.2300">
    <property type="match status" value="1"/>
</dbReference>
<name>A0A9D9J0M2_9BACT</name>
<dbReference type="Pfam" id="PF00072">
    <property type="entry name" value="Response_reg"/>
    <property type="match status" value="1"/>
</dbReference>
<evidence type="ECO:0000256" key="5">
    <source>
        <dbReference type="PROSITE-ProRule" id="PRU01091"/>
    </source>
</evidence>
<dbReference type="InterPro" id="IPR016032">
    <property type="entry name" value="Sig_transdc_resp-reg_C-effctor"/>
</dbReference>
<dbReference type="InterPro" id="IPR039420">
    <property type="entry name" value="WalR-like"/>
</dbReference>
<dbReference type="InterPro" id="IPR011006">
    <property type="entry name" value="CheY-like_superfamily"/>
</dbReference>
<comment type="caution">
    <text evidence="8">The sequence shown here is derived from an EMBL/GenBank/DDBJ whole genome shotgun (WGS) entry which is preliminary data.</text>
</comment>
<keyword evidence="3 5" id="KW-0238">DNA-binding</keyword>
<dbReference type="PROSITE" id="PS50110">
    <property type="entry name" value="RESPONSE_REGULATORY"/>
    <property type="match status" value="1"/>
</dbReference>
<protein>
    <submittedName>
        <fullName evidence="8">Response regulator transcription factor</fullName>
    </submittedName>
</protein>
<evidence type="ECO:0000256" key="2">
    <source>
        <dbReference type="ARBA" id="ARBA00023012"/>
    </source>
</evidence>
<dbReference type="GO" id="GO:0005829">
    <property type="term" value="C:cytosol"/>
    <property type="evidence" value="ECO:0007669"/>
    <property type="project" value="TreeGrafter"/>
</dbReference>
<feature type="DNA-binding region" description="OmpR/PhoB-type" evidence="5">
    <location>
        <begin position="131"/>
        <end position="228"/>
    </location>
</feature>
<dbReference type="Pfam" id="PF00486">
    <property type="entry name" value="Trans_reg_C"/>
    <property type="match status" value="1"/>
</dbReference>
<evidence type="ECO:0000313" key="9">
    <source>
        <dbReference type="Proteomes" id="UP000823772"/>
    </source>
</evidence>
<reference evidence="8" key="1">
    <citation type="submission" date="2020-10" db="EMBL/GenBank/DDBJ databases">
        <authorList>
            <person name="Gilroy R."/>
        </authorList>
    </citation>
    <scope>NUCLEOTIDE SEQUENCE</scope>
    <source>
        <strain evidence="8">B3-2255</strain>
    </source>
</reference>
<evidence type="ECO:0000259" key="6">
    <source>
        <dbReference type="PROSITE" id="PS50110"/>
    </source>
</evidence>
<evidence type="ECO:0000256" key="4">
    <source>
        <dbReference type="PROSITE-ProRule" id="PRU00169"/>
    </source>
</evidence>
<dbReference type="Gene3D" id="1.10.10.10">
    <property type="entry name" value="Winged helix-like DNA-binding domain superfamily/Winged helix DNA-binding domain"/>
    <property type="match status" value="1"/>
</dbReference>
<dbReference type="CDD" id="cd00383">
    <property type="entry name" value="trans_reg_C"/>
    <property type="match status" value="1"/>
</dbReference>
<accession>A0A9D9J0M2</accession>
<dbReference type="GO" id="GO:0000976">
    <property type="term" value="F:transcription cis-regulatory region binding"/>
    <property type="evidence" value="ECO:0007669"/>
    <property type="project" value="TreeGrafter"/>
</dbReference>
<sequence>MPDDGKIRLLLVEDEQDLAEVISDTLSEKGFAVRIAHNGAEALEAAAGCKPDIIVTDIMMPVMDGFTFVKKLRTTDKDTPVLFLSARSGAEDVVKGFETGAGDYIRKPFAISELIVRINSLLERKTGNGNAVIYEIGRFTFDPYGRTLHDGNRSVQLPSREADLLKMLCDNQEHFVPLGDILEKLWGSNDYFSTRSLNVHVSRLRKRLSSDPSVSISSLRGRGYMLSVSPGIFPPFLS</sequence>
<reference evidence="8" key="2">
    <citation type="journal article" date="2021" name="PeerJ">
        <title>Extensive microbial diversity within the chicken gut microbiome revealed by metagenomics and culture.</title>
        <authorList>
            <person name="Gilroy R."/>
            <person name="Ravi A."/>
            <person name="Getino M."/>
            <person name="Pursley I."/>
            <person name="Horton D.L."/>
            <person name="Alikhan N.F."/>
            <person name="Baker D."/>
            <person name="Gharbi K."/>
            <person name="Hall N."/>
            <person name="Watson M."/>
            <person name="Adriaenssens E.M."/>
            <person name="Foster-Nyarko E."/>
            <person name="Jarju S."/>
            <person name="Secka A."/>
            <person name="Antonio M."/>
            <person name="Oren A."/>
            <person name="Chaudhuri R.R."/>
            <person name="La Ragione R."/>
            <person name="Hildebrand F."/>
            <person name="Pallen M.J."/>
        </authorList>
    </citation>
    <scope>NUCLEOTIDE SEQUENCE</scope>
    <source>
        <strain evidence="8">B3-2255</strain>
    </source>
</reference>
<dbReference type="InterPro" id="IPR001789">
    <property type="entry name" value="Sig_transdc_resp-reg_receiver"/>
</dbReference>
<dbReference type="CDD" id="cd17574">
    <property type="entry name" value="REC_OmpR"/>
    <property type="match status" value="1"/>
</dbReference>
<proteinExistence type="predicted"/>
<evidence type="ECO:0000313" key="8">
    <source>
        <dbReference type="EMBL" id="MBO8481511.1"/>
    </source>
</evidence>
<dbReference type="SMART" id="SM00448">
    <property type="entry name" value="REC"/>
    <property type="match status" value="1"/>
</dbReference>
<dbReference type="SMART" id="SM00862">
    <property type="entry name" value="Trans_reg_C"/>
    <property type="match status" value="1"/>
</dbReference>
<dbReference type="InterPro" id="IPR001867">
    <property type="entry name" value="OmpR/PhoB-type_DNA-bd"/>
</dbReference>
<dbReference type="Proteomes" id="UP000823772">
    <property type="component" value="Unassembled WGS sequence"/>
</dbReference>
<dbReference type="InterPro" id="IPR036388">
    <property type="entry name" value="WH-like_DNA-bd_sf"/>
</dbReference>
<dbReference type="PANTHER" id="PTHR48111:SF40">
    <property type="entry name" value="PHOSPHATE REGULON TRANSCRIPTIONAL REGULATORY PROTEIN PHOB"/>
    <property type="match status" value="1"/>
</dbReference>
<dbReference type="GO" id="GO:0000156">
    <property type="term" value="F:phosphorelay response regulator activity"/>
    <property type="evidence" value="ECO:0007669"/>
    <property type="project" value="TreeGrafter"/>
</dbReference>
<keyword evidence="1 4" id="KW-0597">Phosphoprotein</keyword>
<keyword evidence="2" id="KW-0902">Two-component regulatory system</keyword>
<dbReference type="GO" id="GO:0032993">
    <property type="term" value="C:protein-DNA complex"/>
    <property type="evidence" value="ECO:0007669"/>
    <property type="project" value="TreeGrafter"/>
</dbReference>
<gene>
    <name evidence="8" type="ORF">IAC87_03065</name>
</gene>
<organism evidence="8 9">
    <name type="scientific">Candidatus Merdivivens faecigallinarum</name>
    <dbReference type="NCBI Taxonomy" id="2840871"/>
    <lineage>
        <taxon>Bacteria</taxon>
        <taxon>Pseudomonadati</taxon>
        <taxon>Bacteroidota</taxon>
        <taxon>Bacteroidia</taxon>
        <taxon>Bacteroidales</taxon>
        <taxon>Muribaculaceae</taxon>
        <taxon>Muribaculaceae incertae sedis</taxon>
        <taxon>Candidatus Merdivivens</taxon>
    </lineage>
</organism>
<evidence type="ECO:0000256" key="3">
    <source>
        <dbReference type="ARBA" id="ARBA00023125"/>
    </source>
</evidence>
<evidence type="ECO:0000259" key="7">
    <source>
        <dbReference type="PROSITE" id="PS51755"/>
    </source>
</evidence>